<keyword evidence="4" id="KW-1185">Reference proteome</keyword>
<protein>
    <submittedName>
        <fullName evidence="3">Methionine gamma-lyase</fullName>
    </submittedName>
</protein>
<dbReference type="GO" id="GO:0016846">
    <property type="term" value="F:carbon-sulfur lyase activity"/>
    <property type="evidence" value="ECO:0007669"/>
    <property type="project" value="TreeGrafter"/>
</dbReference>
<dbReference type="PROSITE" id="PS00868">
    <property type="entry name" value="CYS_MET_METAB_PP"/>
    <property type="match status" value="1"/>
</dbReference>
<dbReference type="InterPro" id="IPR000277">
    <property type="entry name" value="Cys/Met-Metab_PyrdxlP-dep_enz"/>
</dbReference>
<evidence type="ECO:0000256" key="1">
    <source>
        <dbReference type="ARBA" id="ARBA00001933"/>
    </source>
</evidence>
<dbReference type="STRING" id="1838285.SCAL_000477"/>
<gene>
    <name evidence="3" type="ORF">SCAL_000477</name>
</gene>
<dbReference type="GO" id="GO:0009086">
    <property type="term" value="P:methionine biosynthetic process"/>
    <property type="evidence" value="ECO:0007669"/>
    <property type="project" value="UniProtKB-ARBA"/>
</dbReference>
<dbReference type="Gene3D" id="3.40.640.10">
    <property type="entry name" value="Type I PLP-dependent aspartate aminotransferase-like (Major domain)"/>
    <property type="match status" value="1"/>
</dbReference>
<dbReference type="CDD" id="cd00614">
    <property type="entry name" value="CGS_like"/>
    <property type="match status" value="1"/>
</dbReference>
<dbReference type="InterPro" id="IPR015424">
    <property type="entry name" value="PyrdxlP-dep_Trfase"/>
</dbReference>
<dbReference type="InterPro" id="IPR054542">
    <property type="entry name" value="Cys_met_metab_PP"/>
</dbReference>
<comment type="cofactor">
    <cofactor evidence="1">
        <name>pyridoxal 5'-phosphate</name>
        <dbReference type="ChEBI" id="CHEBI:597326"/>
    </cofactor>
</comment>
<dbReference type="GO" id="GO:0005737">
    <property type="term" value="C:cytoplasm"/>
    <property type="evidence" value="ECO:0007669"/>
    <property type="project" value="TreeGrafter"/>
</dbReference>
<dbReference type="GO" id="GO:0019346">
    <property type="term" value="P:transsulfuration"/>
    <property type="evidence" value="ECO:0007669"/>
    <property type="project" value="InterPro"/>
</dbReference>
<reference evidence="3" key="1">
    <citation type="submission" date="2016-05" db="EMBL/GenBank/DDBJ databases">
        <title>Microbial consortia oxidize butane by reversing methanogenesis.</title>
        <authorList>
            <person name="Laso-Perez R."/>
            <person name="Richter M."/>
            <person name="Wegener G."/>
            <person name="Musat F."/>
        </authorList>
    </citation>
    <scope>NUCLEOTIDE SEQUENCE [LARGE SCALE GENOMIC DNA]</scope>
    <source>
        <strain evidence="3">BOX2</strain>
    </source>
</reference>
<dbReference type="FunFam" id="3.90.1150.10:FF:000033">
    <property type="entry name" value="Cystathionine gamma-synthase"/>
    <property type="match status" value="1"/>
</dbReference>
<dbReference type="InterPro" id="IPR015422">
    <property type="entry name" value="PyrdxlP-dep_Trfase_small"/>
</dbReference>
<dbReference type="PIRSF" id="PIRSF001434">
    <property type="entry name" value="CGS"/>
    <property type="match status" value="1"/>
</dbReference>
<keyword evidence="2" id="KW-0663">Pyridoxal phosphate</keyword>
<organism evidence="3 4">
    <name type="scientific">Candidatus Syntropharchaeum caldarium</name>
    <dbReference type="NCBI Taxonomy" id="1838285"/>
    <lineage>
        <taxon>Archaea</taxon>
        <taxon>Methanobacteriati</taxon>
        <taxon>Methanobacteriota</taxon>
        <taxon>Stenosarchaea group</taxon>
        <taxon>Methanomicrobia</taxon>
        <taxon>Methanosarcinales</taxon>
        <taxon>ANME-2 cluster</taxon>
        <taxon>Candidatus Syntropharchaeum</taxon>
    </lineage>
</organism>
<dbReference type="Pfam" id="PF01053">
    <property type="entry name" value="Cys_Met_Meta_PP"/>
    <property type="match status" value="1"/>
</dbReference>
<dbReference type="InterPro" id="IPR015421">
    <property type="entry name" value="PyrdxlP-dep_Trfase_major"/>
</dbReference>
<comment type="caution">
    <text evidence="3">The sequence shown here is derived from an EMBL/GenBank/DDBJ whole genome shotgun (WGS) entry which is preliminary data.</text>
</comment>
<accession>A0A1F2PDN4</accession>
<dbReference type="Proteomes" id="UP000186940">
    <property type="component" value="Unassembled WGS sequence"/>
</dbReference>
<sequence>MEPKKSFSTISIHGTGRRDKPYKAVVDPIVQNTTFLLDDITDLEGITASKGYVYSRVGNPTQAALEERIRLLEGGESALAFASGMAAISSTLITLLKKRDHIISDEVIYGCTRDLFEGLSAKMGIEIDYIDLSDPSNLRDAIKESTRLVFFETPANPTMKLIDIKAIANIAKSHGLRVVVDNTFATPFIQRPLELGADIVIHSATKYIGGHGDAIGGVLVADQELARRVRSTSLKDFGGCISPFNAWLLIRGLKTLGVRMLVHDRNANKVAHFLEDEKEVESVIYPYLSSHPQHKLAKRQMTCGGGMIAFYMKSEAAVKKLLGNVRLCSPAVSLGSVETLIEHPYSMTHANYPKKEQIGINKRLVRISVGLEDPEDIITDLKEALE</sequence>
<dbReference type="EMBL" id="LYOS01000001">
    <property type="protein sequence ID" value="OFV68801.1"/>
    <property type="molecule type" value="Genomic_DNA"/>
</dbReference>
<evidence type="ECO:0000256" key="2">
    <source>
        <dbReference type="ARBA" id="ARBA00022898"/>
    </source>
</evidence>
<dbReference type="FunFam" id="3.40.640.10:FF:000046">
    <property type="entry name" value="Cystathionine gamma-lyase"/>
    <property type="match status" value="1"/>
</dbReference>
<dbReference type="PANTHER" id="PTHR11808">
    <property type="entry name" value="TRANS-SULFURATION ENZYME FAMILY MEMBER"/>
    <property type="match status" value="1"/>
</dbReference>
<dbReference type="SUPFAM" id="SSF53383">
    <property type="entry name" value="PLP-dependent transferases"/>
    <property type="match status" value="1"/>
</dbReference>
<dbReference type="PANTHER" id="PTHR11808:SF80">
    <property type="entry name" value="CYSTATHIONINE GAMMA-LYASE"/>
    <property type="match status" value="1"/>
</dbReference>
<dbReference type="Gene3D" id="3.90.1150.10">
    <property type="entry name" value="Aspartate Aminotransferase, domain 1"/>
    <property type="match status" value="1"/>
</dbReference>
<evidence type="ECO:0000313" key="3">
    <source>
        <dbReference type="EMBL" id="OFV68801.1"/>
    </source>
</evidence>
<dbReference type="GO" id="GO:0030170">
    <property type="term" value="F:pyridoxal phosphate binding"/>
    <property type="evidence" value="ECO:0007669"/>
    <property type="project" value="InterPro"/>
</dbReference>
<name>A0A1F2PDN4_9EURY</name>
<dbReference type="PATRIC" id="fig|1838285.3.peg.484"/>
<evidence type="ECO:0000313" key="4">
    <source>
        <dbReference type="Proteomes" id="UP000186940"/>
    </source>
</evidence>
<proteinExistence type="predicted"/>
<dbReference type="AlphaFoldDB" id="A0A1F2PDN4"/>